<dbReference type="InterPro" id="IPR001969">
    <property type="entry name" value="Aspartic_peptidase_AS"/>
</dbReference>
<reference evidence="10 11" key="1">
    <citation type="submission" date="2024-10" db="EMBL/GenBank/DDBJ databases">
        <title>Updated reference genomes for cyclostephanoid diatoms.</title>
        <authorList>
            <person name="Roberts W.R."/>
            <person name="Alverson A.J."/>
        </authorList>
    </citation>
    <scope>NUCLEOTIDE SEQUENCE [LARGE SCALE GENOMIC DNA]</scope>
    <source>
        <strain evidence="10 11">AJA228-03</strain>
    </source>
</reference>
<feature type="active site" evidence="5">
    <location>
        <position position="115"/>
    </location>
</feature>
<dbReference type="InterPro" id="IPR033121">
    <property type="entry name" value="PEPTIDASE_A1"/>
</dbReference>
<dbReference type="Pfam" id="PF00026">
    <property type="entry name" value="Asp"/>
    <property type="match status" value="2"/>
</dbReference>
<evidence type="ECO:0000256" key="3">
    <source>
        <dbReference type="ARBA" id="ARBA00022750"/>
    </source>
</evidence>
<evidence type="ECO:0000256" key="4">
    <source>
        <dbReference type="ARBA" id="ARBA00022801"/>
    </source>
</evidence>
<protein>
    <recommendedName>
        <fullName evidence="9">Peptidase A1 domain-containing protein</fullName>
    </recommendedName>
</protein>
<feature type="domain" description="Peptidase A1" evidence="9">
    <location>
        <begin position="97"/>
        <end position="464"/>
    </location>
</feature>
<sequence length="472" mass="50232">MLFKSLALSASLAGGTAIVCSSAEILKIPINKIPDEEHHANLLRSFDPAALGTSSSIVIAATSRRLGRGTVQREEKRGEMGRGEENVILRDLQNAQYWGSLEVGTPPQEFQVVFDTGSSDLWIPSGKCKTESSNCANKSTFDKSASSTYAEVPHGAKGEFSIRYGSGPVSGTYGVDVVTLADDYTSTSQTFALAEHTDGLGTVYGGAKFDGILGLAFPALSIDQDVNALIPNLKEEGVLDRAVFAFYLGNESDGELAVGGYDASRMEDPSDITWVDLLSPAYWLVKMNGVRFGGVMISANTAGIMDTGTSLIYGPQDQVMNMAEALNARYASQVGLFLIDCETSVPDLEITVGGRSVSIPGADLVIKDDTGRYCFFAVSIMAFGGFGGGAAGEGHADAGVDKLNGELEEVVVEGIERSTVGGRGGGDVEPIPFEYIGNTWLMGDSFLRQFYSIYDYENQKFGLADLTKQMEG</sequence>
<feature type="active site" evidence="5">
    <location>
        <position position="306"/>
    </location>
</feature>
<evidence type="ECO:0000256" key="7">
    <source>
        <dbReference type="RuleBase" id="RU000454"/>
    </source>
</evidence>
<feature type="signal peptide" evidence="8">
    <location>
        <begin position="1"/>
        <end position="17"/>
    </location>
</feature>
<dbReference type="PRINTS" id="PR00792">
    <property type="entry name" value="PEPSIN"/>
</dbReference>
<keyword evidence="11" id="KW-1185">Reference proteome</keyword>
<evidence type="ECO:0000256" key="6">
    <source>
        <dbReference type="PIRSR" id="PIRSR601461-2"/>
    </source>
</evidence>
<dbReference type="InterPro" id="IPR021109">
    <property type="entry name" value="Peptidase_aspartic_dom_sf"/>
</dbReference>
<proteinExistence type="inferred from homology"/>
<gene>
    <name evidence="10" type="ORF">ACHAXA_004648</name>
</gene>
<dbReference type="PROSITE" id="PS51767">
    <property type="entry name" value="PEPTIDASE_A1"/>
    <property type="match status" value="1"/>
</dbReference>
<organism evidence="10 11">
    <name type="scientific">Cyclostephanos tholiformis</name>
    <dbReference type="NCBI Taxonomy" id="382380"/>
    <lineage>
        <taxon>Eukaryota</taxon>
        <taxon>Sar</taxon>
        <taxon>Stramenopiles</taxon>
        <taxon>Ochrophyta</taxon>
        <taxon>Bacillariophyta</taxon>
        <taxon>Coscinodiscophyceae</taxon>
        <taxon>Thalassiosirophycidae</taxon>
        <taxon>Stephanodiscales</taxon>
        <taxon>Stephanodiscaceae</taxon>
        <taxon>Cyclostephanos</taxon>
    </lineage>
</organism>
<dbReference type="CDD" id="cd05471">
    <property type="entry name" value="pepsin_like"/>
    <property type="match status" value="1"/>
</dbReference>
<evidence type="ECO:0000256" key="1">
    <source>
        <dbReference type="ARBA" id="ARBA00007447"/>
    </source>
</evidence>
<dbReference type="SUPFAM" id="SSF50630">
    <property type="entry name" value="Acid proteases"/>
    <property type="match status" value="2"/>
</dbReference>
<comment type="caution">
    <text evidence="10">The sequence shown here is derived from an EMBL/GenBank/DDBJ whole genome shotgun (WGS) entry which is preliminary data.</text>
</comment>
<dbReference type="AlphaFoldDB" id="A0ABD3RCF7"/>
<dbReference type="PANTHER" id="PTHR47966:SF51">
    <property type="entry name" value="BETA-SITE APP-CLEAVING ENZYME, ISOFORM A-RELATED"/>
    <property type="match status" value="1"/>
</dbReference>
<dbReference type="EMBL" id="JALLPB020000311">
    <property type="protein sequence ID" value="KAL3810702.1"/>
    <property type="molecule type" value="Genomic_DNA"/>
</dbReference>
<feature type="chain" id="PRO_5044811580" description="Peptidase A1 domain-containing protein" evidence="8">
    <location>
        <begin position="18"/>
        <end position="472"/>
    </location>
</feature>
<evidence type="ECO:0000259" key="9">
    <source>
        <dbReference type="PROSITE" id="PS51767"/>
    </source>
</evidence>
<accession>A0ABD3RCF7</accession>
<evidence type="ECO:0000256" key="5">
    <source>
        <dbReference type="PIRSR" id="PIRSR601461-1"/>
    </source>
</evidence>
<dbReference type="PANTHER" id="PTHR47966">
    <property type="entry name" value="BETA-SITE APP-CLEAVING ENZYME, ISOFORM A-RELATED"/>
    <property type="match status" value="1"/>
</dbReference>
<keyword evidence="6" id="KW-1015">Disulfide bond</keyword>
<evidence type="ECO:0000256" key="8">
    <source>
        <dbReference type="SAM" id="SignalP"/>
    </source>
</evidence>
<keyword evidence="4 7" id="KW-0378">Hydrolase</keyword>
<dbReference type="Proteomes" id="UP001530377">
    <property type="component" value="Unassembled WGS sequence"/>
</dbReference>
<keyword evidence="2 7" id="KW-0645">Protease</keyword>
<dbReference type="PROSITE" id="PS00141">
    <property type="entry name" value="ASP_PROTEASE"/>
    <property type="match status" value="1"/>
</dbReference>
<keyword evidence="8" id="KW-0732">Signal</keyword>
<keyword evidence="3 7" id="KW-0064">Aspartyl protease</keyword>
<dbReference type="InterPro" id="IPR001461">
    <property type="entry name" value="Aspartic_peptidase_A1"/>
</dbReference>
<dbReference type="GO" id="GO:0016485">
    <property type="term" value="P:protein processing"/>
    <property type="evidence" value="ECO:0007669"/>
    <property type="project" value="UniProtKB-ARBA"/>
</dbReference>
<name>A0ABD3RCF7_9STRA</name>
<dbReference type="InterPro" id="IPR034164">
    <property type="entry name" value="Pepsin-like_dom"/>
</dbReference>
<feature type="disulfide bond" evidence="6">
    <location>
        <begin position="128"/>
        <end position="135"/>
    </location>
</feature>
<dbReference type="FunFam" id="2.40.70.10:FF:000115">
    <property type="entry name" value="Lysosomal aspartic protease"/>
    <property type="match status" value="1"/>
</dbReference>
<evidence type="ECO:0000313" key="10">
    <source>
        <dbReference type="EMBL" id="KAL3810702.1"/>
    </source>
</evidence>
<evidence type="ECO:0000313" key="11">
    <source>
        <dbReference type="Proteomes" id="UP001530377"/>
    </source>
</evidence>
<dbReference type="GO" id="GO:0004190">
    <property type="term" value="F:aspartic-type endopeptidase activity"/>
    <property type="evidence" value="ECO:0007669"/>
    <property type="project" value="UniProtKB-KW"/>
</dbReference>
<evidence type="ECO:0000256" key="2">
    <source>
        <dbReference type="ARBA" id="ARBA00022670"/>
    </source>
</evidence>
<comment type="similarity">
    <text evidence="1 7">Belongs to the peptidase A1 family.</text>
</comment>
<dbReference type="Gene3D" id="2.40.70.10">
    <property type="entry name" value="Acid Proteases"/>
    <property type="match status" value="3"/>
</dbReference>